<dbReference type="EMBL" id="KE345018">
    <property type="protein sequence ID" value="EXB89996.1"/>
    <property type="molecule type" value="Genomic_DNA"/>
</dbReference>
<accession>W9S5N6</accession>
<proteinExistence type="predicted"/>
<protein>
    <submittedName>
        <fullName evidence="1">Uncharacterized protein</fullName>
    </submittedName>
</protein>
<evidence type="ECO:0000313" key="1">
    <source>
        <dbReference type="EMBL" id="EXB89996.1"/>
    </source>
</evidence>
<gene>
    <name evidence="1" type="ORF">L484_023649</name>
</gene>
<name>W9S5N6_9ROSA</name>
<dbReference type="AlphaFoldDB" id="W9S5N6"/>
<sequence length="93" mass="11180">MYNPDQPYLATFHLRPFVKVTRDDIWYLWCLMTLYRIALNCPLMQMHTHLSNPGNEGSVLWQLLEMINPLMWWRQEVERDQGNASQYIAEAKH</sequence>
<dbReference type="Proteomes" id="UP000030645">
    <property type="component" value="Unassembled WGS sequence"/>
</dbReference>
<organism evidence="1 2">
    <name type="scientific">Morus notabilis</name>
    <dbReference type="NCBI Taxonomy" id="981085"/>
    <lineage>
        <taxon>Eukaryota</taxon>
        <taxon>Viridiplantae</taxon>
        <taxon>Streptophyta</taxon>
        <taxon>Embryophyta</taxon>
        <taxon>Tracheophyta</taxon>
        <taxon>Spermatophyta</taxon>
        <taxon>Magnoliopsida</taxon>
        <taxon>eudicotyledons</taxon>
        <taxon>Gunneridae</taxon>
        <taxon>Pentapetalae</taxon>
        <taxon>rosids</taxon>
        <taxon>fabids</taxon>
        <taxon>Rosales</taxon>
        <taxon>Moraceae</taxon>
        <taxon>Moreae</taxon>
        <taxon>Morus</taxon>
    </lineage>
</organism>
<reference evidence="2" key="1">
    <citation type="submission" date="2013-01" db="EMBL/GenBank/DDBJ databases">
        <title>Draft Genome Sequence of a Mulberry Tree, Morus notabilis C.K. Schneid.</title>
        <authorList>
            <person name="He N."/>
            <person name="Zhao S."/>
        </authorList>
    </citation>
    <scope>NUCLEOTIDE SEQUENCE</scope>
</reference>
<keyword evidence="2" id="KW-1185">Reference proteome</keyword>
<evidence type="ECO:0000313" key="2">
    <source>
        <dbReference type="Proteomes" id="UP000030645"/>
    </source>
</evidence>